<comment type="caution">
    <text evidence="1">The sequence shown here is derived from an EMBL/GenBank/DDBJ whole genome shotgun (WGS) entry which is preliminary data.</text>
</comment>
<organism evidence="1 2">
    <name type="scientific">Anaerovibrio lipolyticus</name>
    <dbReference type="NCBI Taxonomy" id="82374"/>
    <lineage>
        <taxon>Bacteria</taxon>
        <taxon>Bacillati</taxon>
        <taxon>Bacillota</taxon>
        <taxon>Negativicutes</taxon>
        <taxon>Selenomonadales</taxon>
        <taxon>Selenomonadaceae</taxon>
        <taxon>Anaerovibrio</taxon>
    </lineage>
</organism>
<reference evidence="1 2" key="1">
    <citation type="journal article" date="2013" name="PLoS ONE">
        <title>Identification and characterization of three novel lipases belonging to families II and V from Anaerovibrio lipolyticus 5ST.</title>
        <authorList>
            <person name="Prive F."/>
            <person name="Kaderbhai N.N."/>
            <person name="Girdwood S."/>
            <person name="Worgan H.J."/>
            <person name="Pinloche E."/>
            <person name="Scollan N.D."/>
            <person name="Huws S.A."/>
            <person name="Newbold C.J."/>
        </authorList>
    </citation>
    <scope>NUCLEOTIDE SEQUENCE [LARGE SCALE GENOMIC DNA]</scope>
    <source>
        <strain evidence="1 2">5S</strain>
    </source>
</reference>
<gene>
    <name evidence="1" type="ORF">NZ47_09460</name>
</gene>
<keyword evidence="2" id="KW-1185">Reference proteome</keyword>
<protein>
    <submittedName>
        <fullName evidence="1">Uncharacterized protein</fullName>
    </submittedName>
</protein>
<dbReference type="STRING" id="82374.NZ47_09460"/>
<name>A0A0B2K067_9FIRM</name>
<dbReference type="Proteomes" id="UP000030993">
    <property type="component" value="Unassembled WGS sequence"/>
</dbReference>
<dbReference type="RefSeq" id="WP_039209731.1">
    <property type="nucleotide sequence ID" value="NZ_JSCE01000183.1"/>
</dbReference>
<dbReference type="AlphaFoldDB" id="A0A0B2K067"/>
<dbReference type="EMBL" id="JSCE01000183">
    <property type="protein sequence ID" value="KHM51602.1"/>
    <property type="molecule type" value="Genomic_DNA"/>
</dbReference>
<sequence length="767" mass="84723">MATTYYMQPSFAGGKFDPKVWGRIDNERYASGLRECKNFFIHKFGSVSNRTGFLYLGDAKEASKKCRLLPFVYSDSQAYVMEFGHNYVRFWNSDGTRVLDGNGDIVEIVTPYESSMLFKLRFVQSADKIFIACQNVAPYVLSRDSLTSWSLTAYAYKRGPFLSQNLDEASTITPSAATGNITLTASKDIFKNGHVNSVWRIDQHMSGGSVSGSGGSAFTTSTLTCGTNCTWRFVTHGSDWVGTVVVERSYDNGNTWMQLRSFTHKNSEANFNVYAEEGEQCILRARLTTISSGTCTVDLSVDPYVNVGYVTITGITDSKHASATVSTEKPLANTTATDMWFEAAWSGEQGYPSAVCFYEDRLCFAGTTGSPRGVWMSKPADYYNFETSSPKVEDDDSIQIILTSRKMSIIHTLIAMRQSLIAFSEDGVNTISFSGNSLTPTSITQRAESYYGAKNMDILAVGAQCIYVQETGGAVRNIGYDYVHDSYSGDEISLFSACLINEHPPVDMTYQLEPDSILWLVREDGVLLSCTYMPEQKMVAWAEHDTQGEFESVCCIPYSNETRIWAVVKREINGQTVRYVERMSKRLPTTDPADQLYMDAASVYDGNSDVNTISCPQLAGCTVGVLIDGNVMPMAEVPLDGTLTLERAGKKIAVGLTYTAKLETMNIEMQGLVRGVLQGHNIKIGAVILRLLNSRGGKVGQVEEYLDEWQRRSKSDYLGNKLALYTGDTFIYGNFSCSEGGRVMVVQDIPMPITILGIIMGLTVSDD</sequence>
<accession>A0A0B2K067</accession>
<evidence type="ECO:0000313" key="1">
    <source>
        <dbReference type="EMBL" id="KHM51602.1"/>
    </source>
</evidence>
<proteinExistence type="predicted"/>
<dbReference type="InterPro" id="IPR058003">
    <property type="entry name" value="Phage_gp12"/>
</dbReference>
<evidence type="ECO:0000313" key="2">
    <source>
        <dbReference type="Proteomes" id="UP000030993"/>
    </source>
</evidence>
<dbReference type="Pfam" id="PF25675">
    <property type="entry name" value="Phage_nozzle"/>
    <property type="match status" value="1"/>
</dbReference>